<comment type="caution">
    <text evidence="1">The sequence shown here is derived from an EMBL/GenBank/DDBJ whole genome shotgun (WGS) entry which is preliminary data.</text>
</comment>
<organism evidence="1 2">
    <name type="scientific">Dreissena polymorpha</name>
    <name type="common">Zebra mussel</name>
    <name type="synonym">Mytilus polymorpha</name>
    <dbReference type="NCBI Taxonomy" id="45954"/>
    <lineage>
        <taxon>Eukaryota</taxon>
        <taxon>Metazoa</taxon>
        <taxon>Spiralia</taxon>
        <taxon>Lophotrochozoa</taxon>
        <taxon>Mollusca</taxon>
        <taxon>Bivalvia</taxon>
        <taxon>Autobranchia</taxon>
        <taxon>Heteroconchia</taxon>
        <taxon>Euheterodonta</taxon>
        <taxon>Imparidentia</taxon>
        <taxon>Neoheterodontei</taxon>
        <taxon>Myida</taxon>
        <taxon>Dreissenoidea</taxon>
        <taxon>Dreissenidae</taxon>
        <taxon>Dreissena</taxon>
    </lineage>
</organism>
<keyword evidence="2" id="KW-1185">Reference proteome</keyword>
<protein>
    <submittedName>
        <fullName evidence="1">Uncharacterized protein</fullName>
    </submittedName>
</protein>
<evidence type="ECO:0000313" key="1">
    <source>
        <dbReference type="EMBL" id="KAH3837018.1"/>
    </source>
</evidence>
<proteinExistence type="predicted"/>
<reference evidence="1" key="2">
    <citation type="submission" date="2020-11" db="EMBL/GenBank/DDBJ databases">
        <authorList>
            <person name="McCartney M.A."/>
            <person name="Auch B."/>
            <person name="Kono T."/>
            <person name="Mallez S."/>
            <person name="Becker A."/>
            <person name="Gohl D.M."/>
            <person name="Silverstein K.A.T."/>
            <person name="Koren S."/>
            <person name="Bechman K.B."/>
            <person name="Herman A."/>
            <person name="Abrahante J.E."/>
            <person name="Garbe J."/>
        </authorList>
    </citation>
    <scope>NUCLEOTIDE SEQUENCE</scope>
    <source>
        <strain evidence="1">Duluth1</strain>
        <tissue evidence="1">Whole animal</tissue>
    </source>
</reference>
<dbReference type="EMBL" id="JAIWYP010000004">
    <property type="protein sequence ID" value="KAH3837018.1"/>
    <property type="molecule type" value="Genomic_DNA"/>
</dbReference>
<name>A0A9D4KCH6_DREPO</name>
<dbReference type="AlphaFoldDB" id="A0A9D4KCH6"/>
<sequence>MYNLETPAGQIFYGTHTTFCVNSIINTSTRLMEAEMKMEQEINSFIVDLDVDTENASVAGQALGMCLNSSASEYRHRPWNRYTQFLLFHKENQFQVCCSPTKTENICVCLGQQQS</sequence>
<accession>A0A9D4KCH6</accession>
<evidence type="ECO:0000313" key="2">
    <source>
        <dbReference type="Proteomes" id="UP000828390"/>
    </source>
</evidence>
<reference evidence="1" key="1">
    <citation type="journal article" date="2019" name="bioRxiv">
        <title>The Genome of the Zebra Mussel, Dreissena polymorpha: A Resource for Invasive Species Research.</title>
        <authorList>
            <person name="McCartney M.A."/>
            <person name="Auch B."/>
            <person name="Kono T."/>
            <person name="Mallez S."/>
            <person name="Zhang Y."/>
            <person name="Obille A."/>
            <person name="Becker A."/>
            <person name="Abrahante J.E."/>
            <person name="Garbe J."/>
            <person name="Badalamenti J.P."/>
            <person name="Herman A."/>
            <person name="Mangelson H."/>
            <person name="Liachko I."/>
            <person name="Sullivan S."/>
            <person name="Sone E.D."/>
            <person name="Koren S."/>
            <person name="Silverstein K.A.T."/>
            <person name="Beckman K.B."/>
            <person name="Gohl D.M."/>
        </authorList>
    </citation>
    <scope>NUCLEOTIDE SEQUENCE</scope>
    <source>
        <strain evidence="1">Duluth1</strain>
        <tissue evidence="1">Whole animal</tissue>
    </source>
</reference>
<gene>
    <name evidence="1" type="ORF">DPMN_110396</name>
</gene>
<dbReference type="Proteomes" id="UP000828390">
    <property type="component" value="Unassembled WGS sequence"/>
</dbReference>